<feature type="region of interest" description="Disordered" evidence="2">
    <location>
        <begin position="7686"/>
        <end position="7752"/>
    </location>
</feature>
<feature type="compositionally biased region" description="Basic and acidic residues" evidence="2">
    <location>
        <begin position="1475"/>
        <end position="1505"/>
    </location>
</feature>
<feature type="region of interest" description="Disordered" evidence="2">
    <location>
        <begin position="4294"/>
        <end position="4319"/>
    </location>
</feature>
<feature type="compositionally biased region" description="Acidic residues" evidence="2">
    <location>
        <begin position="963"/>
        <end position="973"/>
    </location>
</feature>
<feature type="compositionally biased region" description="Polar residues" evidence="2">
    <location>
        <begin position="68"/>
        <end position="79"/>
    </location>
</feature>
<feature type="region of interest" description="Disordered" evidence="2">
    <location>
        <begin position="663"/>
        <end position="737"/>
    </location>
</feature>
<feature type="region of interest" description="Disordered" evidence="2">
    <location>
        <begin position="7016"/>
        <end position="7059"/>
    </location>
</feature>
<feature type="region of interest" description="Disordered" evidence="2">
    <location>
        <begin position="1315"/>
        <end position="1341"/>
    </location>
</feature>
<feature type="region of interest" description="Disordered" evidence="2">
    <location>
        <begin position="5902"/>
        <end position="5987"/>
    </location>
</feature>
<dbReference type="PANTHER" id="PTHR13037">
    <property type="entry name" value="FORMIN"/>
    <property type="match status" value="1"/>
</dbReference>
<feature type="compositionally biased region" description="Basic and acidic residues" evidence="2">
    <location>
        <begin position="1765"/>
        <end position="1775"/>
    </location>
</feature>
<dbReference type="EMBL" id="NWUJ01000004">
    <property type="protein sequence ID" value="PFH36031.1"/>
    <property type="molecule type" value="Genomic_DNA"/>
</dbReference>
<feature type="region of interest" description="Disordered" evidence="2">
    <location>
        <begin position="4526"/>
        <end position="4643"/>
    </location>
</feature>
<dbReference type="Proteomes" id="UP000224006">
    <property type="component" value="Chromosome IV"/>
</dbReference>
<feature type="region of interest" description="Disordered" evidence="2">
    <location>
        <begin position="5040"/>
        <end position="5060"/>
    </location>
</feature>
<feature type="compositionally biased region" description="Basic and acidic residues" evidence="2">
    <location>
        <begin position="2347"/>
        <end position="2370"/>
    </location>
</feature>
<feature type="compositionally biased region" description="Basic and acidic residues" evidence="2">
    <location>
        <begin position="2423"/>
        <end position="2446"/>
    </location>
</feature>
<feature type="region of interest" description="Disordered" evidence="2">
    <location>
        <begin position="6226"/>
        <end position="6298"/>
    </location>
</feature>
<feature type="region of interest" description="Disordered" evidence="2">
    <location>
        <begin position="1664"/>
        <end position="1696"/>
    </location>
</feature>
<feature type="region of interest" description="Disordered" evidence="2">
    <location>
        <begin position="6464"/>
        <end position="6498"/>
    </location>
</feature>
<feature type="region of interest" description="Disordered" evidence="2">
    <location>
        <begin position="1455"/>
        <end position="1530"/>
    </location>
</feature>
<feature type="region of interest" description="Disordered" evidence="2">
    <location>
        <begin position="932"/>
        <end position="978"/>
    </location>
</feature>
<feature type="compositionally biased region" description="Basic and acidic residues" evidence="2">
    <location>
        <begin position="153"/>
        <end position="167"/>
    </location>
</feature>
<sequence length="7918" mass="828608">MAFPENCRPGLSFKEDAFHLDSRAGTGTSSSGVEAGTGCLSRLDGAARVNEGGVEEGEAGGVLESFSRPASPSVASLSPRTVDPSCYSLSPVSRTSPSPQCPGPTGSFSPSDAGADACSPPFSREDELCPPPHESPGEVRREAHWASPRRRVAGHEPSLEDKREAVREAPSRSPFSLPFRVLFFFSSFIKEAFVSSLRRIVVGPLLKDLDEQQLHVALGKREVSVSRVQVQTAAANQLLRQAGVPLEIREVYVERIQWLVPWRLRLKGVHAAVEVLASSDGDPLSPHNSGSPANCLCPACEKTSVQTHSQSAARNGDASFEDDCRLNTVSSRCDNSGRGDPTRHTAGGDLGACPPVLRAAQRTVSADIDRRDSNAPLTAARADAPSQEVPRGDVRGDSPHRGRGLSHARTSREPSGVCLPHARSSSVAPRQSSGQGYGRRGDQMGREKDARDQGAAAAAERGAAEGGACTMEDILKMLRRAMQSAVSALDLSVEDVTVSFFVPFPRPARPRGAAVAQTRDVAWRAVPAVQQSLAGGGPTDAHYGPTWPSADPLVPPLPADSVANPERGELPRMSIEDGGPVREPAGASAGVVKPRDREKGHWLSPRTRGESRRERCSIEESEGGRGWVLRFHVELVRVCEVHQEGSSVRLQIDGLSASLLPDASSLIPRRSPRSAKSPSLPTEGSPEAKAGAEGSWKRYFQRSASRPRSSKEVGPRANACASRQRLCGSRGPTRGDPALVRSSAEGLRKPEACAPSSQSPDAANTPLHCVHRKWLDAPGDLLFVTKPPSRGPELCCRPWVAAASQGKCPSAGACETPTPRIVRGASSQTPPVSNPLLAYFFPRERPSSSQAEKEASASRAPGPRPADRAWADAGGVSDADRSPGLPGCGAGLQACREEMAEAGFCSEEDIRLRRIALDERPLNLTEPWVRATRSAEAPENGATLSSGPPGGALEEGQATADPAEGDGDEDDLPPEPSPYSICGVLHIRPNKGLQPMSPSSLHRSCVPPGGAGGSASSAACNAPVCSCVAQALVSASPGRTAFDVVVDAGDAAACSVARHALGPFSTLRSVGGGLDKEAVTFTPAGSSAEFSPSPSHFAAGREPIAAHPELSYGGELPNTSLSASAFFPPPAPSLQPPALAGQLHPVVMAAAVAAREASACRRSLQRTEERLAGDGLDDGSEPREQAFASGAASSRFSHSALPSPAGLPATVAEAAREAAALAGLEYAVSLEFPLFFTCISTQQVCELAQLVDRVSSLFQPALPTSCRTSYSDDLAAEGAENATQQTAYSPAPFFARGCEDGDEASAFATSVFEKERKAQRRRPSHSGCTEQAAAEDGEGAKEVSDLTRDCGTIQEACVVRCSDGEEILGGQCAVERGGDCHADIPPRLTALDTSLRTGQRGVGEQGGSPENGAAAVQREPVSGEPIARASVDHGAEEGDDPQCRTARQLGSVEGAQEACRLRDRGRSVEGSASGDQKKILSAEETRKGDGQLDIEHTGRTGEGAKRPASASLSLHSPLSDDDRVPSSSPIAAKGVEETGSMWMRLVSFVSAATGGAAPAERSASKGAVSSQPSDTARDSDPGCTLSRLAGAKGTPEELEAHRSPASVFPPLSGTLCGEEVLASTAGGALLCDDEFRWSGDLAGVPAKEKSLFSSLSLSVDCASAPGLQKPQQEPEEAANPSRSLARRKGAGETGGCRDAVAFRAQGAVVGERGSARDKSSSLEGERPHECCGSWGPRGRQQAAPDDPYELRRPCLAASEAGGEAGEPHEAEEWRRAQPRGESFEGRAQTAGSCELAGAPVAPPLPVAWVVHVEIRQVYVHLVLSEAFRASVVLQDQRRRPASSAGGSGSVQKLRGSFALPAAASGDKNGRAFSGVSHLLSSFTGLATPAALSRGPANDLNQASLSRVQGPRVDVPPADSGAKERRGRRPSWLRRCTAEARVGCPIRPAASPSSTVAPFAASVSATTAAPGTGRGAAGSVTRLMLGDGGMSRRAVVLLVPYPTTSFLSLVSRDLACTLVSSMPAGLVDAAAAAAVAAAAAPPTKPRSLASACATRLSGSAHAGRAHACSQFYFHACQSPSPPCAAPARDRRSSPFAASPSERRSSQSPGRGSGRGRGGAREWAQAPGFQDDAAFRCVRVARERSDGRLFPTGYTRDAQGPTRGREAPQAGPRGVGPFAGSEGLAEAHPRAPTSWSAERSDKSFRPAIHPSASGARGPAALCATWQASPSLGALSHEAYSQHPWISSVSSGADPAAAATAWHVLVATGPWGVEMHVLRKKPPALTRVGAGALGDSARRHEEGGARRRPRPHKSSGTDGDSLAASGAACPQNNLEPELRTPAADGSRISGEPDRSLTPREASEARCTRPRDRGNLGMEGIEARRQRTQLTGTKAEGDVYARQTEAIQATTPQGRDELTQAGGRGQSIERIEDRRRDSHARDASGGKADKSITSGDPVAHDAGVWSPPAKAAEAATTPGAPAEGGEEAGKGPEHSPSARHGGEGLAKVPGVTSGQPPTSAASSRSCAASSVSSSSRERPGKAPEQAKDGGLRGKQRSRAERRANAGAGGARQRPDALQTRDADAEPGTSESDKRHVAVAEGSEGALGGRDEETQRAEPTRSVTAEAAKAVECGISPSPLSQGTSTSSNLPRRASGTQPPGAGGATVRRSNETLTLVRGYSDVVEDMAEFCDCIDEDTAHGASRLQAPLVIPRRSTAGDRTRSASPPPVAPTRRPELHNASATHSSECSKEESIRGYKRACLERIHMSLQAAPPERRKRVGGRWGSGESPPQRGGSASGRGTSLNHRGVAEDVESGEASSAFASAAEEGEELLDEFEESDGWGTPRPRAGGSLRGRREGVMAKVARRAEGADAITRRRRSPKRHPRAPGRGSSLPASSADECLFFEVLLLLVALPTVPPPPVASAGERDAANTGVARGSVFTDRNAFRVSKSRGAGWEAADAAAEFYAPLWASGRHPPSECVGSSRGRDGSTEHPRHRRGESHSTSASAGTSFYPPPHAPADAAFPHGMARQSRHSPVSSPCRAARSRCTEATADAPLASRFCDAPSCCGDLRHAPFACSSSPVSIPPTLSLLPLPMPCAQDDAFWAAHELPPPCDGGPGGVCCCRTSAALSASRAPPAGCLPYGRSRGEGGTCAGCACATRCFDSNLPMGSSSPARPAPCEGGANRRLVPLGYSDRERLGTAESRRAHRHARLLSGATTRGFAEASRSGLSATACHGPPMAFLSLSFFPSPSQFPASPQLPAPARPALAAPPLPPGPGGLRGVQGSSLEASRAPAEPPPAFFAGHVAASRPVPWGDASLSNAAAAWRVSSLSRGETCGGQASEPAGLLRERGGEGGSRQAREHNTWAAFYEGTGGLAGWGTGASRAAERRVVKASGADDAGAGRALHCRGAPDIDRNAFALDEELPDTALALPLSPPLLRVSLKLQATAGNLSLLAVTELLEACEQFGSSLQAPPPLSGPSASDGLLASPSFAAWCLRRDASPDTRNLVCSPQHRRQSPRSSDLSAPQPAPARVPPPPAAVDASSVRPSPRSAFPPPSAVPATLPPLPLAPLHELSAAPPSLQIEFRLSAPCLRLHFDLGPSQAFLRRPRPQTPPLQTGLAATPSAALVCDLAALRVTVDPGLLALMRRRRDAMLPATHSASFLTPPWGRSGASAGTCEPGGGGRHARQGEGARSPPCLAPAVSYAYEAQREPCQPPRGVDLESLASQPLDICHSADRATESALLLDIQHVGRVYFIYPVDSTPHFRVANRGARRPNLLASPLRGRKPSERISPPPPAFIWQSQLLFSTCVSSPLEPPHDAPQLSLRHLPPHPASEAPSESSATSHPFSRFRSSVAPGAEIRHSFPAARRVPASAARTERDCWRGDALRGNPDASLAGSGPEEGRPPFPAFAFNSAYLFSSPEDGGFRRPAREPCEATRGDMAARGGAHLLPQARKAPFGQPSHVACLAEPDEFCTDPRAARRGADTPQLGVALDPLLSGPPSRLVLRLARRAVLQPDSDQGQEQHSARSSLPACSSDSAESSSALGPPRRRTSPSAGGARPARQLASRQRAAPSRLAAVSELWAKSRDAAFWPEASGALLADVHTRQSCSHPLPLPPLGRALSCVPVKSARWLKQDPPDGRALRGSSCTSLNFSRVRQGVALQPKGAATHRGPGAAAGRRSGRLSSEERFVEPGAATALLNADPYTPLQPPFLSSSADSQRLDVASLLARPFRGGLGGACGGLGDVPAACGEADAFCARGRGEDVASVDQASVASRLRLQGEGVGRRADDLRTRGVSSDKLRRDRTGHRLPSRCPAGARGRGGGDEWAVLSCDRVNYFSLFRDTQHSPASFARRRTPARDLDAAGLSASCVPTLRRQRPLTRTSSLNVSAASRGPLDHSPACPPVACGAAGAADGEADGSPRKGSASSEAETGSWNRPLQGARGVEVPPQPEDAFAAACAGSREESHGGEAEGFGSGWGARFEGRLVEEEVVECGLFLPLAHASMEFASLMLLLEACADVVGGFKAGAGWRRGQKASPEAAYAERGDAGAGDESREGTGSRWIDGEGAEGEGKAGLERRRHTPRIRPKPEREPANGGDMSGLEASTSEGESMGGDMGTGDQVHDTEKPLRPPTYTAASPSAARDGSGSHFLFFERRRSPPQTPRLPSWTVETPASSIDVSAIDRVLMNRFHVFIDAAVVEVGLNPRAAHACIASRSGRLPPFCSPYYAASFSSSSAASACSSSGAWTSSVGPQRWAACGKAAGEGVPTASPAEATWEAELLHSLAQTSSQASLGGSPRGSCEQDDSSRSVSFMRLEFGRVQLHVGVGRSQERGAPSAAGARSLSGSCGCDELEREASGCRRSLLTSALQRLLFGLPARDTPLSFSGVVSPSACLLRSEPALLAVDAAVGSLAVFGRQGTPLIYTWRAALYRAHATAGGRKGDLAASSSLGSSPSPDFRPPTQSCATGNLAGRESSKSRKREASEEAEGEGVWRKEHDAAAEYCVLANASADSSAPPKGTDTLLGPLQRSFSSLSSATRQAFFPAAPTHSGGDPTRKGSRAFSSWPTPAAAATYEETGVIVRQTSFAGSVAPCPVRGERSVDSSGLEAAGSDAERRDAGSFVTALKPCSSLAFSVEAELSRETCATLPVFGVAWVSEEAPDGLACDGAGRRDAPVALGNTGKGKGCERATESLHVGAFSSISTSRSSKKILTLRSVDLALGWLVGAADVRTLETLNVVLSSALLLAGARSSLSLRGLLVAPRSVRDLALTSHAVGLGSLSSSPSSVAGLEASQKAASLEGEGFVAEFGRDTPNAWEQGTRGGDEEAAPETGAVPVGEEKSTNARTAATPSSAAGGREGAAAGGAWPSPSLHNVPSSQASVEFRWTPLFAPQEVSKVSVHLTRSILVLPRPLGWASFLHARSARRSLLSTLHAREAAPPPPAGGHAGDEPDTEDDAAEEELFLGSGWLSVLELDGVSATVAFTRPCVSPLGAEAEGHFLSRGEDDSSTEHSADTQGASSQSDASPMCEAVECKSSGVASFFTPLAAAASCKPFSAGGRSLLAWRLQDAKLYIIDEGSRTAFASPRGEASPESLACGGGHPGELQNAQAMKLLRSIPLPSPLLPPRSCCPVERLEASQSLPELCGSPRGRGGELRRFSQPLWPPPHSAASLASGRQEARPRASAFASKRATQDRRSRPKPPHSVASQQRRLGDALSPLVVRASEISSVLQASGLVCVARASDFEGRATSSPCLEPFRGQAPGLLRRRHAPETRLAAAEADSRQVRPRAVCRRRILGVSAHVGFCRLAFCPDSLRCVVRVPVDLLFLQRAARSMQDEVGSFFLAAGQAPAAAAASASPPPPGQSCGCLLAALAAHRERAQTRLPHGVCLAGEIYSWLLLLGLLHRRRAAPEGSTPSAGGAGEPCTEKTRGEGSKRSPNRHATQQGTHGAHAKADCYPPPSCARQPASETSADAGVAAGRAQTSTHGLARGGAQSSAARASLATLSSRMSSALPHPAFSLGPPSSRAPADEATDAREPAEAAETAEAGGRVVGSGLPGSVSSFHRDNLDSVQGYFACGSLLDDVQLDAFSPFHPFPDPPASRFIGLCSASFFPSVAPSPLAPTAAGCSLASPQPSTAPLDSGFDPWLASEGLRGDGDSLRLEDANSGFHWLRFELDATPEPPAGSAYPAVAVPAFGREAQADAEELQREEAAAPMSREETSAVSICEDYVAAPAAERERSQGGSVCGNDRGSGDTESQGPRADAAQRVRGGRHAGAAEAGLEAKDASGHEEREAGRKRRAAAPASDSSLFASLGVSLEGARLDEDDRFPLPDAAEIRESERKEQEARAEMYSVFFKPPGDPDTAERRHDSSTPSSSSSPPLSPHVPASSLLSATVSSSASSSACLASPSFPLPPEGMARWLDGQHKGVTISPHFSRSPSSPDPPSSDASVHCPKAAPIFNASPFLLFSPSASTPSHSRARIDPSAAGEADSGAAAPGVHTPHPTASLRGHELESAHAPVAFCSEALLQSYNDVSTGVLDKGSPWLALLDRDQFGGRKARAGPQAQSSSTDAVARLAEHEAAREGWQFGLQFGMAKLEILICRGADFSVSSGSRAAPAYSSSRNRGCVSHSSASSCTASRRRRSAQTFASSEPERAQARHRRAPHAPSSHATRLARRKPATSACRLTPMALSDDDEAGESDDALGGGRSLSAFVDRDAKSGVPALAQHAGCRDEVAEVVLQSVDFVFGKCANPREGGGGLGQPDPLSRGVKDRAVAEGVAQTGEPEGDAGCSVHVEEAEMETQLRRMCRTAAAASEHLVVSSSSSSPSVPSATGVAASVPVSSLARPRDAAVPQRLAVLRIHDFAVRDLVAHSLFSHFVRYYEDEENRPRLASVPMLAISVQEHHLPLIRASSSRASHEFALQSQGLTATPAAARPADDREAETGRARGQGVGRSERLSRVMTPRGGRGAAGETRTEGARTEHEADGGSPTELDDAGEAAKQRLHSEARNAAWRCRHNQLGAAAGEFDREDGRQGASATRVAARDEDDFEMETPARREERSQSRDASPLDYSVKIRMLPLSLTLQQESLDAFEDVNRQLRMAGVVECSRPLFGGGRDDGRDSLDSDELGTEGDFDAEASGADRAGGDFDGGFGRYPMRRRDRKGREVARPRTRRNRTRSSPSPSAASGVHTALHSQRAGGSAKPERLPRRGSDADAERSSSESSPRPAGVTDRYPSWMSRPDTFAAASRSDALSVEPYLAERTCATGGRYAVPRARDAIAFADEWGYPSAPACHPFESSLEFFHDDAWPSPSSSSFSPFSSSAASLGGACASPFLSSASAVLPRDPVSLASPRLESFSGSEFLPAGAHSLAAGAPGRRQCARNEDTLSSAAFADSVQRRNGELCRPDAGSGASEDDSGPWCQRGGERERRGRRDLDAEAAEAPRRVHDYAEEGELPSAEANSSSFIRAFDMPPVLLRVDYVPRRLESGRICDGPLSEVVSFLFSFCRVEGLEVTLTRKALRNLPSAEALLQQLLAAWSEDFNRALVLKCVRGITPLRHALRFGRRAKALAQNLLRLAMRHWRADVARRPPLEVFNYAQCVHFLKAWILSASRQEFPHLSWVVLKQVVAVVLAASIEGITWSERAMRSAHSVLQVLDRRCTPGTCPLYPSATLRALPAPSRGRGAQEADGFASRVLALPGSPRGSLEGGLRQTRDARERASDIEDRPPSLRGRAESDRQLPSVDEETGALGSSATSASGERGSEWFVVQRGAEGRYEPRTLADGLSDGFCCVRRGFVSAGQAAARVCLPPASLLPSLLPLPLGLRRDGGLLQRDDESAARRLPPPETAGCVSPAVLVGAEYAQVLAKLLPVFILRPMLGFTEGMARTLQGTRNQLVPRLQEERLAKLREPSCRIEHLPQDDDEGPTPL</sequence>
<feature type="region of interest" description="Disordered" evidence="2">
    <location>
        <begin position="1397"/>
        <end position="1421"/>
    </location>
</feature>
<feature type="region of interest" description="Disordered" evidence="2">
    <location>
        <begin position="6915"/>
        <end position="6996"/>
    </location>
</feature>
<feature type="compositionally biased region" description="Low complexity" evidence="2">
    <location>
        <begin position="4629"/>
        <end position="4639"/>
    </location>
</feature>
<feature type="compositionally biased region" description="Basic and acidic residues" evidence="2">
    <location>
        <begin position="5917"/>
        <end position="5927"/>
    </location>
</feature>
<feature type="region of interest" description="Disordered" evidence="2">
    <location>
        <begin position="3808"/>
        <end position="3846"/>
    </location>
</feature>
<feature type="compositionally biased region" description="Low complexity" evidence="2">
    <location>
        <begin position="6363"/>
        <end position="6379"/>
    </location>
</feature>
<feature type="compositionally biased region" description="Basic and acidic residues" evidence="2">
    <location>
        <begin position="593"/>
        <end position="618"/>
    </location>
</feature>
<feature type="compositionally biased region" description="Low complexity" evidence="2">
    <location>
        <begin position="3830"/>
        <end position="3843"/>
    </location>
</feature>
<feature type="region of interest" description="Disordered" evidence="2">
    <location>
        <begin position="2971"/>
        <end position="3036"/>
    </location>
</feature>
<comment type="caution">
    <text evidence="3">The sequence shown here is derived from an EMBL/GenBank/DDBJ whole genome shotgun (WGS) entry which is preliminary data.</text>
</comment>
<feature type="compositionally biased region" description="Low complexity" evidence="2">
    <location>
        <begin position="2811"/>
        <end position="2821"/>
    </location>
</feature>
<evidence type="ECO:0008006" key="5">
    <source>
        <dbReference type="Google" id="ProtNLM"/>
    </source>
</evidence>
<feature type="compositionally biased region" description="Polar residues" evidence="2">
    <location>
        <begin position="5508"/>
        <end position="5518"/>
    </location>
</feature>
<feature type="region of interest" description="Disordered" evidence="2">
    <location>
        <begin position="5429"/>
        <end position="5451"/>
    </location>
</feature>
<feature type="compositionally biased region" description="Basic and acidic residues" evidence="2">
    <location>
        <begin position="7194"/>
        <end position="7211"/>
    </location>
</feature>
<feature type="compositionally biased region" description="Basic residues" evidence="2">
    <location>
        <begin position="2871"/>
        <end position="2882"/>
    </location>
</feature>
<feature type="compositionally biased region" description="Low complexity" evidence="2">
    <location>
        <begin position="1507"/>
        <end position="1517"/>
    </location>
</feature>
<feature type="compositionally biased region" description="Low complexity" evidence="2">
    <location>
        <begin position="4024"/>
        <end position="4041"/>
    </location>
</feature>
<protein>
    <recommendedName>
        <fullName evidence="5">ATG C terminal domain-containing protein</fullName>
    </recommendedName>
</protein>
<dbReference type="STRING" id="94643.A0A2A9MIE6"/>
<feature type="region of interest" description="Disordered" evidence="2">
    <location>
        <begin position="7099"/>
        <end position="7229"/>
    </location>
</feature>
<gene>
    <name evidence="3" type="ORF">BESB_056820</name>
</gene>
<feature type="compositionally biased region" description="Basic and acidic residues" evidence="2">
    <location>
        <begin position="1713"/>
        <end position="1729"/>
    </location>
</feature>
<keyword evidence="4" id="KW-1185">Reference proteome</keyword>
<keyword evidence="1" id="KW-0945">Host-virus interaction</keyword>
<evidence type="ECO:0000256" key="2">
    <source>
        <dbReference type="SAM" id="MobiDB-lite"/>
    </source>
</evidence>
<dbReference type="KEGG" id="bbes:BESB_056820"/>
<feature type="region of interest" description="Disordered" evidence="2">
    <location>
        <begin position="3502"/>
        <end position="3555"/>
    </location>
</feature>
<feature type="compositionally biased region" description="Basic and acidic residues" evidence="2">
    <location>
        <begin position="2568"/>
        <end position="2579"/>
    </location>
</feature>
<feature type="compositionally biased region" description="Low complexity" evidence="2">
    <location>
        <begin position="2092"/>
        <end position="2108"/>
    </location>
</feature>
<feature type="region of interest" description="Disordered" evidence="2">
    <location>
        <begin position="6192"/>
        <end position="6212"/>
    </location>
</feature>
<feature type="region of interest" description="Disordered" evidence="2">
    <location>
        <begin position="2146"/>
        <end position="2214"/>
    </location>
</feature>
<feature type="region of interest" description="Disordered" evidence="2">
    <location>
        <begin position="6317"/>
        <end position="6379"/>
    </location>
</feature>
<feature type="compositionally biased region" description="Basic and acidic residues" evidence="2">
    <location>
        <begin position="6317"/>
        <end position="6340"/>
    </location>
</feature>
<name>A0A2A9MIE6_BESBE</name>
<feature type="region of interest" description="Disordered" evidence="2">
    <location>
        <begin position="6604"/>
        <end position="6674"/>
    </location>
</feature>
<feature type="compositionally biased region" description="Low complexity" evidence="2">
    <location>
        <begin position="4940"/>
        <end position="4952"/>
    </location>
</feature>
<feature type="compositionally biased region" description="Basic and acidic residues" evidence="2">
    <location>
        <begin position="7415"/>
        <end position="7441"/>
    </location>
</feature>
<feature type="region of interest" description="Disordered" evidence="2">
    <location>
        <begin position="4453"/>
        <end position="4472"/>
    </location>
</feature>
<feature type="compositionally biased region" description="Low complexity" evidence="2">
    <location>
        <begin position="663"/>
        <end position="681"/>
    </location>
</feature>
<feature type="region of interest" description="Disordered" evidence="2">
    <location>
        <begin position="3880"/>
        <end position="3901"/>
    </location>
</feature>
<feature type="compositionally biased region" description="Acidic residues" evidence="2">
    <location>
        <begin position="7115"/>
        <end position="7127"/>
    </location>
</feature>
<feature type="region of interest" description="Disordered" evidence="2">
    <location>
        <begin position="4371"/>
        <end position="4446"/>
    </location>
</feature>
<feature type="region of interest" description="Disordered" evidence="2">
    <location>
        <begin position="5304"/>
        <end position="5370"/>
    </location>
</feature>
<dbReference type="PANTHER" id="PTHR13037:SF24">
    <property type="entry name" value="POLYCOMB PROTEIN PCL-RELATED"/>
    <property type="match status" value="1"/>
</dbReference>
<feature type="region of interest" description="Disordered" evidence="2">
    <location>
        <begin position="4160"/>
        <end position="4183"/>
    </location>
</feature>
<feature type="region of interest" description="Disordered" evidence="2">
    <location>
        <begin position="2763"/>
        <end position="2890"/>
    </location>
</feature>
<feature type="region of interest" description="Disordered" evidence="2">
    <location>
        <begin position="5649"/>
        <end position="5704"/>
    </location>
</feature>
<feature type="compositionally biased region" description="Basic and acidic residues" evidence="2">
    <location>
        <begin position="135"/>
        <end position="144"/>
    </location>
</feature>
<feature type="compositionally biased region" description="Basic and acidic residues" evidence="2">
    <location>
        <begin position="2531"/>
        <end position="2559"/>
    </location>
</feature>
<feature type="compositionally biased region" description="Basic and acidic residues" evidence="2">
    <location>
        <begin position="2604"/>
        <end position="2614"/>
    </location>
</feature>
<feature type="compositionally biased region" description="Basic and acidic residues" evidence="2">
    <location>
        <begin position="6273"/>
        <end position="6286"/>
    </location>
</feature>
<feature type="compositionally biased region" description="Low complexity" evidence="2">
    <location>
        <begin position="4163"/>
        <end position="4176"/>
    </location>
</feature>
<feature type="compositionally biased region" description="Basic and acidic residues" evidence="2">
    <location>
        <begin position="7044"/>
        <end position="7054"/>
    </location>
</feature>
<dbReference type="VEuPathDB" id="ToxoDB:BESB_056820"/>
<feature type="compositionally biased region" description="Low complexity" evidence="2">
    <location>
        <begin position="6620"/>
        <end position="6629"/>
    </location>
</feature>
<feature type="compositionally biased region" description="Pro residues" evidence="2">
    <location>
        <begin position="3524"/>
        <end position="3535"/>
    </location>
</feature>
<feature type="region of interest" description="Disordered" evidence="2">
    <location>
        <begin position="3330"/>
        <end position="3354"/>
    </location>
</feature>
<reference evidence="3 4" key="1">
    <citation type="submission" date="2017-09" db="EMBL/GenBank/DDBJ databases">
        <title>Genome sequencing of Besnoitia besnoiti strain Bb-Ger1.</title>
        <authorList>
            <person name="Schares G."/>
            <person name="Venepally P."/>
            <person name="Lorenzi H.A."/>
        </authorList>
    </citation>
    <scope>NUCLEOTIDE SEQUENCE [LARGE SCALE GENOMIC DNA]</scope>
    <source>
        <strain evidence="3 4">Bb-Ger1</strain>
    </source>
</reference>
<feature type="compositionally biased region" description="Basic and acidic residues" evidence="2">
    <location>
        <begin position="3344"/>
        <end position="3354"/>
    </location>
</feature>
<feature type="region of interest" description="Disordered" evidence="2">
    <location>
        <begin position="557"/>
        <end position="619"/>
    </location>
</feature>
<feature type="compositionally biased region" description="Basic and acidic residues" evidence="2">
    <location>
        <begin position="4970"/>
        <end position="4980"/>
    </location>
</feature>
<feature type="region of interest" description="Disordered" evidence="2">
    <location>
        <begin position="4012"/>
        <end position="4068"/>
    </location>
</feature>
<feature type="region of interest" description="Disordered" evidence="2">
    <location>
        <begin position="50"/>
        <end position="167"/>
    </location>
</feature>
<dbReference type="RefSeq" id="XP_029220040.1">
    <property type="nucleotide sequence ID" value="XM_029364117.1"/>
</dbReference>
<dbReference type="OrthoDB" id="332666at2759"/>
<organism evidence="3 4">
    <name type="scientific">Besnoitia besnoiti</name>
    <name type="common">Apicomplexan protozoan</name>
    <dbReference type="NCBI Taxonomy" id="94643"/>
    <lineage>
        <taxon>Eukaryota</taxon>
        <taxon>Sar</taxon>
        <taxon>Alveolata</taxon>
        <taxon>Apicomplexa</taxon>
        <taxon>Conoidasida</taxon>
        <taxon>Coccidia</taxon>
        <taxon>Eucoccidiorida</taxon>
        <taxon>Eimeriorina</taxon>
        <taxon>Sarcocystidae</taxon>
        <taxon>Besnoitia</taxon>
    </lineage>
</organism>
<feature type="compositionally biased region" description="Low complexity" evidence="2">
    <location>
        <begin position="2463"/>
        <end position="2479"/>
    </location>
</feature>
<feature type="compositionally biased region" description="Basic and acidic residues" evidence="2">
    <location>
        <begin position="6197"/>
        <end position="6212"/>
    </location>
</feature>
<feature type="region of interest" description="Disordered" evidence="2">
    <location>
        <begin position="7392"/>
        <end position="7447"/>
    </location>
</feature>
<feature type="compositionally biased region" description="Basic and acidic residues" evidence="2">
    <location>
        <begin position="4539"/>
        <end position="4555"/>
    </location>
</feature>
<feature type="compositionally biased region" description="Low complexity" evidence="2">
    <location>
        <begin position="6423"/>
        <end position="6441"/>
    </location>
</feature>
<feature type="region of interest" description="Disordered" evidence="2">
    <location>
        <begin position="4938"/>
        <end position="4989"/>
    </location>
</feature>
<feature type="compositionally biased region" description="Polar residues" evidence="2">
    <location>
        <begin position="87"/>
        <end position="98"/>
    </location>
</feature>
<feature type="compositionally biased region" description="Basic and acidic residues" evidence="2">
    <location>
        <begin position="2850"/>
        <end position="2865"/>
    </location>
</feature>
<feature type="compositionally biased region" description="Acidic residues" evidence="2">
    <location>
        <begin position="2822"/>
        <end position="2835"/>
    </location>
</feature>
<feature type="compositionally biased region" description="Basic and acidic residues" evidence="2">
    <location>
        <begin position="7702"/>
        <end position="7728"/>
    </location>
</feature>
<feature type="compositionally biased region" description="Polar residues" evidence="2">
    <location>
        <begin position="6604"/>
        <end position="6615"/>
    </location>
</feature>
<feature type="region of interest" description="Disordered" evidence="2">
    <location>
        <begin position="3668"/>
        <end position="3691"/>
    </location>
</feature>
<feature type="compositionally biased region" description="Pro residues" evidence="2">
    <location>
        <begin position="3254"/>
        <end position="3273"/>
    </location>
</feature>
<feature type="region of interest" description="Disordered" evidence="2">
    <location>
        <begin position="1556"/>
        <end position="1607"/>
    </location>
</feature>
<evidence type="ECO:0000313" key="4">
    <source>
        <dbReference type="Proteomes" id="UP000224006"/>
    </source>
</evidence>
<proteinExistence type="predicted"/>
<accession>A0A2A9MIE6</accession>
<feature type="region of interest" description="Disordered" evidence="2">
    <location>
        <begin position="2082"/>
        <end position="2124"/>
    </location>
</feature>
<feature type="compositionally biased region" description="Low complexity" evidence="2">
    <location>
        <begin position="6474"/>
        <end position="6488"/>
    </location>
</feature>
<feature type="region of interest" description="Disordered" evidence="2">
    <location>
        <begin position="3250"/>
        <end position="3292"/>
    </location>
</feature>
<feature type="compositionally biased region" description="Basic and acidic residues" evidence="2">
    <location>
        <begin position="2293"/>
        <end position="2302"/>
    </location>
</feature>
<feature type="compositionally biased region" description="Basic and acidic residues" evidence="2">
    <location>
        <begin position="390"/>
        <end position="400"/>
    </location>
</feature>
<feature type="region of interest" description="Disordered" evidence="2">
    <location>
        <begin position="330"/>
        <end position="465"/>
    </location>
</feature>
<feature type="compositionally biased region" description="Low complexity" evidence="2">
    <location>
        <begin position="4401"/>
        <end position="4411"/>
    </location>
</feature>
<feature type="region of interest" description="Disordered" evidence="2">
    <location>
        <begin position="844"/>
        <end position="885"/>
    </location>
</feature>
<feature type="compositionally biased region" description="Basic and acidic residues" evidence="2">
    <location>
        <begin position="6927"/>
        <end position="6937"/>
    </location>
</feature>
<feature type="compositionally biased region" description="Basic and acidic residues" evidence="2">
    <location>
        <begin position="844"/>
        <end position="856"/>
    </location>
</feature>
<feature type="region of interest" description="Disordered" evidence="2">
    <location>
        <begin position="2285"/>
        <end position="2668"/>
    </location>
</feature>
<feature type="compositionally biased region" description="Low complexity" evidence="2">
    <location>
        <begin position="7738"/>
        <end position="7749"/>
    </location>
</feature>
<feature type="compositionally biased region" description="Polar residues" evidence="2">
    <location>
        <begin position="4422"/>
        <end position="4434"/>
    </location>
</feature>
<feature type="compositionally biased region" description="Basic and acidic residues" evidence="2">
    <location>
        <begin position="6965"/>
        <end position="6977"/>
    </location>
</feature>
<feature type="compositionally biased region" description="Polar residues" evidence="2">
    <location>
        <begin position="2633"/>
        <end position="2653"/>
    </location>
</feature>
<feature type="region of interest" description="Disordered" evidence="2">
    <location>
        <begin position="5495"/>
        <end position="5519"/>
    </location>
</feature>
<feature type="region of interest" description="Disordered" evidence="2">
    <location>
        <begin position="6005"/>
        <end position="6045"/>
    </location>
</feature>
<feature type="compositionally biased region" description="Low complexity" evidence="2">
    <location>
        <begin position="7169"/>
        <end position="7178"/>
    </location>
</feature>
<dbReference type="GeneID" id="40310611"/>
<feature type="compositionally biased region" description="Low complexity" evidence="2">
    <location>
        <begin position="3536"/>
        <end position="3548"/>
    </location>
</feature>
<feature type="compositionally biased region" description="Basic and acidic residues" evidence="2">
    <location>
        <begin position="5495"/>
        <end position="5507"/>
    </location>
</feature>
<feature type="region of interest" description="Disordered" evidence="2">
    <location>
        <begin position="2696"/>
        <end position="2748"/>
    </location>
</feature>
<feature type="region of interest" description="Disordered" evidence="2">
    <location>
        <begin position="6420"/>
        <end position="6444"/>
    </location>
</feature>
<feature type="region of interest" description="Disordered" evidence="2">
    <location>
        <begin position="1903"/>
        <end position="1930"/>
    </location>
</feature>
<feature type="compositionally biased region" description="Basic and acidic residues" evidence="2">
    <location>
        <begin position="439"/>
        <end position="452"/>
    </location>
</feature>
<feature type="region of interest" description="Disordered" evidence="2">
    <location>
        <begin position="1170"/>
        <end position="1192"/>
    </location>
</feature>
<feature type="compositionally biased region" description="Low complexity" evidence="2">
    <location>
        <begin position="2515"/>
        <end position="2530"/>
    </location>
</feature>
<feature type="compositionally biased region" description="Polar residues" evidence="2">
    <location>
        <begin position="5338"/>
        <end position="5347"/>
    </location>
</feature>
<evidence type="ECO:0000313" key="3">
    <source>
        <dbReference type="EMBL" id="PFH36031.1"/>
    </source>
</evidence>
<feature type="region of interest" description="Disordered" evidence="2">
    <location>
        <begin position="1709"/>
        <end position="1789"/>
    </location>
</feature>
<evidence type="ECO:0000256" key="1">
    <source>
        <dbReference type="ARBA" id="ARBA00022581"/>
    </source>
</evidence>